<gene>
    <name evidence="2" type="ORF">DAPPUDRAFT_324742</name>
</gene>
<feature type="compositionally biased region" description="Low complexity" evidence="1">
    <location>
        <begin position="128"/>
        <end position="141"/>
    </location>
</feature>
<sequence>MLKSDAKNRKAPNQFGEWQYEEMPDNKSKKGDVLLVEEEFIPVLSTEIKLLHLLSQPKILFPIKLKDIGCQLSSKRIRMNSSPHNRDQAASSPQSTQDTLSNQYSSTSAPTKDQAGLSSQSAQDESLTHQSGSSSQSTQDESLTRQAHPQQYSSTSAPIKDQAASST</sequence>
<evidence type="ECO:0000313" key="3">
    <source>
        <dbReference type="Proteomes" id="UP000000305"/>
    </source>
</evidence>
<keyword evidence="3" id="KW-1185">Reference proteome</keyword>
<dbReference type="InParanoid" id="E9H2L0"/>
<proteinExistence type="predicted"/>
<feature type="region of interest" description="Disordered" evidence="1">
    <location>
        <begin position="1"/>
        <end position="29"/>
    </location>
</feature>
<evidence type="ECO:0000256" key="1">
    <source>
        <dbReference type="SAM" id="MobiDB-lite"/>
    </source>
</evidence>
<dbReference type="KEGG" id="dpx:DAPPUDRAFT_324742"/>
<dbReference type="Proteomes" id="UP000000305">
    <property type="component" value="Unassembled WGS sequence"/>
</dbReference>
<feature type="compositionally biased region" description="Polar residues" evidence="1">
    <location>
        <begin position="145"/>
        <end position="167"/>
    </location>
</feature>
<feature type="region of interest" description="Disordered" evidence="1">
    <location>
        <begin position="76"/>
        <end position="167"/>
    </location>
</feature>
<evidence type="ECO:0000313" key="2">
    <source>
        <dbReference type="EMBL" id="EFX73992.1"/>
    </source>
</evidence>
<name>E9H2L0_DAPPU</name>
<dbReference type="EMBL" id="GL732586">
    <property type="protein sequence ID" value="EFX73992.1"/>
    <property type="molecule type" value="Genomic_DNA"/>
</dbReference>
<feature type="compositionally biased region" description="Polar residues" evidence="1">
    <location>
        <begin position="76"/>
        <end position="125"/>
    </location>
</feature>
<organism evidence="2 3">
    <name type="scientific">Daphnia pulex</name>
    <name type="common">Water flea</name>
    <dbReference type="NCBI Taxonomy" id="6669"/>
    <lineage>
        <taxon>Eukaryota</taxon>
        <taxon>Metazoa</taxon>
        <taxon>Ecdysozoa</taxon>
        <taxon>Arthropoda</taxon>
        <taxon>Crustacea</taxon>
        <taxon>Branchiopoda</taxon>
        <taxon>Diplostraca</taxon>
        <taxon>Cladocera</taxon>
        <taxon>Anomopoda</taxon>
        <taxon>Daphniidae</taxon>
        <taxon>Daphnia</taxon>
    </lineage>
</organism>
<accession>E9H2L0</accession>
<dbReference type="HOGENOM" id="CLU_1596206_0_0_1"/>
<dbReference type="AlphaFoldDB" id="E9H2L0"/>
<protein>
    <submittedName>
        <fullName evidence="2">Uncharacterized protein</fullName>
    </submittedName>
</protein>
<reference evidence="2 3" key="1">
    <citation type="journal article" date="2011" name="Science">
        <title>The ecoresponsive genome of Daphnia pulex.</title>
        <authorList>
            <person name="Colbourne J.K."/>
            <person name="Pfrender M.E."/>
            <person name="Gilbert D."/>
            <person name="Thomas W.K."/>
            <person name="Tucker A."/>
            <person name="Oakley T.H."/>
            <person name="Tokishita S."/>
            <person name="Aerts A."/>
            <person name="Arnold G.J."/>
            <person name="Basu M.K."/>
            <person name="Bauer D.J."/>
            <person name="Caceres C.E."/>
            <person name="Carmel L."/>
            <person name="Casola C."/>
            <person name="Choi J.H."/>
            <person name="Detter J.C."/>
            <person name="Dong Q."/>
            <person name="Dusheyko S."/>
            <person name="Eads B.D."/>
            <person name="Frohlich T."/>
            <person name="Geiler-Samerotte K.A."/>
            <person name="Gerlach D."/>
            <person name="Hatcher P."/>
            <person name="Jogdeo S."/>
            <person name="Krijgsveld J."/>
            <person name="Kriventseva E.V."/>
            <person name="Kultz D."/>
            <person name="Laforsch C."/>
            <person name="Lindquist E."/>
            <person name="Lopez J."/>
            <person name="Manak J.R."/>
            <person name="Muller J."/>
            <person name="Pangilinan J."/>
            <person name="Patwardhan R.P."/>
            <person name="Pitluck S."/>
            <person name="Pritham E.J."/>
            <person name="Rechtsteiner A."/>
            <person name="Rho M."/>
            <person name="Rogozin I.B."/>
            <person name="Sakarya O."/>
            <person name="Salamov A."/>
            <person name="Schaack S."/>
            <person name="Shapiro H."/>
            <person name="Shiga Y."/>
            <person name="Skalitzky C."/>
            <person name="Smith Z."/>
            <person name="Souvorov A."/>
            <person name="Sung W."/>
            <person name="Tang Z."/>
            <person name="Tsuchiya D."/>
            <person name="Tu H."/>
            <person name="Vos H."/>
            <person name="Wang M."/>
            <person name="Wolf Y.I."/>
            <person name="Yamagata H."/>
            <person name="Yamada T."/>
            <person name="Ye Y."/>
            <person name="Shaw J.R."/>
            <person name="Andrews J."/>
            <person name="Crease T.J."/>
            <person name="Tang H."/>
            <person name="Lucas S.M."/>
            <person name="Robertson H.M."/>
            <person name="Bork P."/>
            <person name="Koonin E.V."/>
            <person name="Zdobnov E.M."/>
            <person name="Grigoriev I.V."/>
            <person name="Lynch M."/>
            <person name="Boore J.L."/>
        </authorList>
    </citation>
    <scope>NUCLEOTIDE SEQUENCE [LARGE SCALE GENOMIC DNA]</scope>
</reference>